<dbReference type="InterPro" id="IPR016195">
    <property type="entry name" value="Pol/histidinol_Pase-like"/>
</dbReference>
<sequence length="388" mass="43683">MELNTYFADLHIHIGRDLNNKPVKITGSKSLTLTQILIEASERKGIDIIGVIDCHVPAVQGELEQLIDAHQAFPLKDGGIQFENVTLILGVELEIYDHNCQGPIHVLCYFPTLAKMQLFTKWLKNQLKNINLSSQRVYVAGKELQTKVKQLDGLFIPAHVFTPFKSLYGRGVRFSLREVFRPELIDGIELGLSSDSYMAASITEINCYPFLSNSDAHSLGKIGREYQQLLLQAKTFNELKLALKGEEGRAIIANYGMHPQLGKYYQSVCKYCGEPSATQTKCATCQSSQIIKGVRERIDELANNQAKIMRPPYYYHVPLEYVNGIGKVTYNKLIQSFGTEMNVYHNVEYKQLAQVVGQELAQRLIRIRKGDLIIKEGGGGLYGRLIPE</sequence>
<organism evidence="1 2">
    <name type="scientific">Amphibacillus marinus</name>
    <dbReference type="NCBI Taxonomy" id="872970"/>
    <lineage>
        <taxon>Bacteria</taxon>
        <taxon>Bacillati</taxon>
        <taxon>Bacillota</taxon>
        <taxon>Bacilli</taxon>
        <taxon>Bacillales</taxon>
        <taxon>Bacillaceae</taxon>
        <taxon>Amphibacillus</taxon>
    </lineage>
</organism>
<dbReference type="STRING" id="872970.SAMN04488134_10110"/>
<proteinExistence type="predicted"/>
<dbReference type="EMBL" id="FODJ01000001">
    <property type="protein sequence ID" value="SEN40738.1"/>
    <property type="molecule type" value="Genomic_DNA"/>
</dbReference>
<dbReference type="RefSeq" id="WP_091493302.1">
    <property type="nucleotide sequence ID" value="NZ_FODJ01000001.1"/>
</dbReference>
<dbReference type="AlphaFoldDB" id="A0A1H8GBQ3"/>
<dbReference type="Proteomes" id="UP000199300">
    <property type="component" value="Unassembled WGS sequence"/>
</dbReference>
<dbReference type="SUPFAM" id="SSF89550">
    <property type="entry name" value="PHP domain-like"/>
    <property type="match status" value="1"/>
</dbReference>
<dbReference type="InterPro" id="IPR010994">
    <property type="entry name" value="RuvA_2-like"/>
</dbReference>
<dbReference type="OrthoDB" id="9810135at2"/>
<gene>
    <name evidence="1" type="ORF">SAMN04488134_10110</name>
</gene>
<reference evidence="1 2" key="1">
    <citation type="submission" date="2016-10" db="EMBL/GenBank/DDBJ databases">
        <authorList>
            <person name="de Groot N.N."/>
        </authorList>
    </citation>
    <scope>NUCLEOTIDE SEQUENCE [LARGE SCALE GENOMIC DNA]</scope>
    <source>
        <strain evidence="1 2">CGMCC 1.10434</strain>
    </source>
</reference>
<evidence type="ECO:0000313" key="2">
    <source>
        <dbReference type="Proteomes" id="UP000199300"/>
    </source>
</evidence>
<keyword evidence="2" id="KW-1185">Reference proteome</keyword>
<accession>A0A1H8GBQ3</accession>
<dbReference type="PANTHER" id="PTHR40084:SF1">
    <property type="entry name" value="PHOSPHOTRANSFERASE"/>
    <property type="match status" value="1"/>
</dbReference>
<protein>
    <submittedName>
        <fullName evidence="1">TIGR00375 family protein</fullName>
    </submittedName>
</protein>
<dbReference type="SUPFAM" id="SSF47781">
    <property type="entry name" value="RuvA domain 2-like"/>
    <property type="match status" value="1"/>
</dbReference>
<dbReference type="Gene3D" id="1.10.150.20">
    <property type="entry name" value="5' to 3' exonuclease, C-terminal subdomain"/>
    <property type="match status" value="1"/>
</dbReference>
<dbReference type="PANTHER" id="PTHR40084">
    <property type="entry name" value="PHOSPHOHYDROLASE, PHP FAMILY"/>
    <property type="match status" value="1"/>
</dbReference>
<name>A0A1H8GBQ3_9BACI</name>
<dbReference type="CDD" id="cd19067">
    <property type="entry name" value="PfuEndoQ-like"/>
    <property type="match status" value="1"/>
</dbReference>
<evidence type="ECO:0000313" key="1">
    <source>
        <dbReference type="EMBL" id="SEN40738.1"/>
    </source>
</evidence>
<dbReference type="Gene3D" id="3.20.20.140">
    <property type="entry name" value="Metal-dependent hydrolases"/>
    <property type="match status" value="1"/>
</dbReference>